<dbReference type="Pfam" id="PF00849">
    <property type="entry name" value="PseudoU_synth_2"/>
    <property type="match status" value="1"/>
</dbReference>
<dbReference type="SUPFAM" id="SSF55120">
    <property type="entry name" value="Pseudouridine synthase"/>
    <property type="match status" value="1"/>
</dbReference>
<dbReference type="InterPro" id="IPR018496">
    <property type="entry name" value="PsdUridine_synth_RsuA/RluB_CS"/>
</dbReference>
<evidence type="ECO:0000256" key="1">
    <source>
        <dbReference type="ARBA" id="ARBA00008348"/>
    </source>
</evidence>
<organism evidence="7 8">
    <name type="scientific">Atopostipes suicloacalis DSM 15692</name>
    <dbReference type="NCBI Taxonomy" id="1121025"/>
    <lineage>
        <taxon>Bacteria</taxon>
        <taxon>Bacillati</taxon>
        <taxon>Bacillota</taxon>
        <taxon>Bacilli</taxon>
        <taxon>Lactobacillales</taxon>
        <taxon>Carnobacteriaceae</taxon>
        <taxon>Atopostipes</taxon>
    </lineage>
</organism>
<sequence>MERLQKVMAHAGVASRRKSEEIIEQGRVKVNGEVVKELGTKVSKNDSITVDDVLIEREQYVYVLLNKPRETISTTDDPKNRETVVELIQGVEERIYPVGRLDWDTTGALLLTNDGELSHKLTHPSFEFPKTYVVKTKGRITKKLGNELAQGVMLDGQKTAPAKVNILSYDRPSDTTIARITLHEGRNHQVKNMFESIGHPVEKLTRERFGFLSTDGLQSGEWRFLTPHEVKQLEQMVND</sequence>
<dbReference type="GO" id="GO:0005829">
    <property type="term" value="C:cytosol"/>
    <property type="evidence" value="ECO:0007669"/>
    <property type="project" value="UniProtKB-ARBA"/>
</dbReference>
<dbReference type="EC" id="5.4.99.-" evidence="5"/>
<dbReference type="PANTHER" id="PTHR47683">
    <property type="entry name" value="PSEUDOURIDINE SYNTHASE FAMILY PROTEIN-RELATED"/>
    <property type="match status" value="1"/>
</dbReference>
<dbReference type="GO" id="GO:0003723">
    <property type="term" value="F:RNA binding"/>
    <property type="evidence" value="ECO:0007669"/>
    <property type="project" value="UniProtKB-KW"/>
</dbReference>
<dbReference type="OrthoDB" id="9807213at2"/>
<dbReference type="PANTHER" id="PTHR47683:SF2">
    <property type="entry name" value="RNA-BINDING S4 DOMAIN-CONTAINING PROTEIN"/>
    <property type="match status" value="1"/>
</dbReference>
<reference evidence="7 8" key="1">
    <citation type="submission" date="2016-11" db="EMBL/GenBank/DDBJ databases">
        <authorList>
            <person name="Jaros S."/>
            <person name="Januszkiewicz K."/>
            <person name="Wedrychowicz H."/>
        </authorList>
    </citation>
    <scope>NUCLEOTIDE SEQUENCE [LARGE SCALE GENOMIC DNA]</scope>
    <source>
        <strain evidence="7 8">DSM 15692</strain>
    </source>
</reference>
<dbReference type="GO" id="GO:0120159">
    <property type="term" value="F:rRNA pseudouridine synthase activity"/>
    <property type="evidence" value="ECO:0007669"/>
    <property type="project" value="UniProtKB-ARBA"/>
</dbReference>
<dbReference type="Pfam" id="PF01479">
    <property type="entry name" value="S4"/>
    <property type="match status" value="1"/>
</dbReference>
<dbReference type="Gene3D" id="3.10.290.10">
    <property type="entry name" value="RNA-binding S4 domain"/>
    <property type="match status" value="1"/>
</dbReference>
<dbReference type="InterPro" id="IPR002942">
    <property type="entry name" value="S4_RNA-bd"/>
</dbReference>
<dbReference type="InterPro" id="IPR000748">
    <property type="entry name" value="PsdUridine_synth_RsuA/RluB/E/F"/>
</dbReference>
<dbReference type="InterPro" id="IPR020103">
    <property type="entry name" value="PsdUridine_synth_cat_dom_sf"/>
</dbReference>
<dbReference type="Gene3D" id="3.30.70.1560">
    <property type="entry name" value="Alpha-L RNA-binding motif"/>
    <property type="match status" value="1"/>
</dbReference>
<comment type="similarity">
    <text evidence="1 5">Belongs to the pseudouridine synthase RsuA family.</text>
</comment>
<dbReference type="InterPro" id="IPR050343">
    <property type="entry name" value="RsuA_PseudoU_synthase"/>
</dbReference>
<accession>A0A1M4TBR9</accession>
<dbReference type="InterPro" id="IPR006145">
    <property type="entry name" value="PsdUridine_synth_RsuA/RluA"/>
</dbReference>
<dbReference type="STRING" id="1121025.SAMN02745249_00385"/>
<evidence type="ECO:0000259" key="6">
    <source>
        <dbReference type="SMART" id="SM00363"/>
    </source>
</evidence>
<dbReference type="Gene3D" id="3.30.70.580">
    <property type="entry name" value="Pseudouridine synthase I, catalytic domain, N-terminal subdomain"/>
    <property type="match status" value="1"/>
</dbReference>
<evidence type="ECO:0000256" key="2">
    <source>
        <dbReference type="ARBA" id="ARBA00022884"/>
    </source>
</evidence>
<dbReference type="GO" id="GO:0000455">
    <property type="term" value="P:enzyme-directed rRNA pseudouridine synthesis"/>
    <property type="evidence" value="ECO:0007669"/>
    <property type="project" value="UniProtKB-ARBA"/>
</dbReference>
<dbReference type="InterPro" id="IPR042092">
    <property type="entry name" value="PsdUridine_s_RsuA/RluB/E/F_cat"/>
</dbReference>
<proteinExistence type="inferred from homology"/>
<dbReference type="PROSITE" id="PS01149">
    <property type="entry name" value="PSI_RSU"/>
    <property type="match status" value="1"/>
</dbReference>
<evidence type="ECO:0000256" key="4">
    <source>
        <dbReference type="PROSITE-ProRule" id="PRU00182"/>
    </source>
</evidence>
<dbReference type="RefSeq" id="WP_073295483.1">
    <property type="nucleotide sequence ID" value="NZ_FQUF01000005.1"/>
</dbReference>
<dbReference type="EMBL" id="FQUF01000005">
    <property type="protein sequence ID" value="SHE41896.1"/>
    <property type="molecule type" value="Genomic_DNA"/>
</dbReference>
<evidence type="ECO:0000256" key="3">
    <source>
        <dbReference type="ARBA" id="ARBA00023235"/>
    </source>
</evidence>
<dbReference type="CDD" id="cd00165">
    <property type="entry name" value="S4"/>
    <property type="match status" value="1"/>
</dbReference>
<dbReference type="SMART" id="SM00363">
    <property type="entry name" value="S4"/>
    <property type="match status" value="1"/>
</dbReference>
<dbReference type="FunFam" id="3.30.70.1560:FF:000001">
    <property type="entry name" value="Pseudouridine synthase"/>
    <property type="match status" value="1"/>
</dbReference>
<dbReference type="FunFam" id="3.10.290.10:FF:000003">
    <property type="entry name" value="Pseudouridine synthase"/>
    <property type="match status" value="1"/>
</dbReference>
<keyword evidence="8" id="KW-1185">Reference proteome</keyword>
<keyword evidence="2 4" id="KW-0694">RNA-binding</keyword>
<dbReference type="InterPro" id="IPR020094">
    <property type="entry name" value="TruA/RsuA/RluB/E/F_N"/>
</dbReference>
<dbReference type="PROSITE" id="PS50889">
    <property type="entry name" value="S4"/>
    <property type="match status" value="1"/>
</dbReference>
<protein>
    <recommendedName>
        <fullName evidence="5">Pseudouridine synthase</fullName>
        <ecNumber evidence="5">5.4.99.-</ecNumber>
    </recommendedName>
</protein>
<dbReference type="SUPFAM" id="SSF55174">
    <property type="entry name" value="Alpha-L RNA-binding motif"/>
    <property type="match status" value="1"/>
</dbReference>
<dbReference type="Proteomes" id="UP000184128">
    <property type="component" value="Unassembled WGS sequence"/>
</dbReference>
<evidence type="ECO:0000313" key="8">
    <source>
        <dbReference type="Proteomes" id="UP000184128"/>
    </source>
</evidence>
<evidence type="ECO:0000256" key="5">
    <source>
        <dbReference type="RuleBase" id="RU003887"/>
    </source>
</evidence>
<dbReference type="CDD" id="cd02870">
    <property type="entry name" value="PseudoU_synth_RsuA_like"/>
    <property type="match status" value="1"/>
</dbReference>
<gene>
    <name evidence="7" type="ORF">SAMN02745249_00385</name>
</gene>
<dbReference type="InterPro" id="IPR036986">
    <property type="entry name" value="S4_RNA-bd_sf"/>
</dbReference>
<dbReference type="NCBIfam" id="TIGR00093">
    <property type="entry name" value="pseudouridine synthase"/>
    <property type="match status" value="1"/>
</dbReference>
<evidence type="ECO:0000313" key="7">
    <source>
        <dbReference type="EMBL" id="SHE41896.1"/>
    </source>
</evidence>
<feature type="domain" description="RNA-binding S4" evidence="6">
    <location>
        <begin position="2"/>
        <end position="59"/>
    </location>
</feature>
<keyword evidence="3 5" id="KW-0413">Isomerase</keyword>
<dbReference type="AlphaFoldDB" id="A0A1M4TBR9"/>
<name>A0A1M4TBR9_9LACT</name>